<dbReference type="EMBL" id="JAAHFQ010000029">
    <property type="protein sequence ID" value="NER26411.1"/>
    <property type="molecule type" value="Genomic_DNA"/>
</dbReference>
<comment type="caution">
    <text evidence="2">The sequence shown here is derived from an EMBL/GenBank/DDBJ whole genome shotgun (WGS) entry which is preliminary data.</text>
</comment>
<reference evidence="2" key="1">
    <citation type="submission" date="2019-11" db="EMBL/GenBank/DDBJ databases">
        <title>Genomic insights into an expanded diversity of filamentous marine cyanobacteria reveals the extraordinary biosynthetic potential of Moorea and Okeania.</title>
        <authorList>
            <person name="Ferreira Leao T."/>
            <person name="Wang M."/>
            <person name="Moss N."/>
            <person name="Da Silva R."/>
            <person name="Sanders J."/>
            <person name="Nurk S."/>
            <person name="Gurevich A."/>
            <person name="Humphrey G."/>
            <person name="Reher R."/>
            <person name="Zhu Q."/>
            <person name="Belda-Ferre P."/>
            <person name="Glukhov E."/>
            <person name="Rex R."/>
            <person name="Dorrestein P.C."/>
            <person name="Knight R."/>
            <person name="Pevzner P."/>
            <person name="Gerwick W.H."/>
            <person name="Gerwick L."/>
        </authorList>
    </citation>
    <scope>NUCLEOTIDE SEQUENCE</scope>
    <source>
        <strain evidence="2">SIO1C4</strain>
    </source>
</reference>
<sequence length="79" mass="8435">MLEITGSIGWSTFLHSLVQGGIAGIVGNSAVAIAFHPLVIGVGVVIGVCCYYVSRWWRAIDKPSSSPIYVCIDIASRRV</sequence>
<proteinExistence type="predicted"/>
<keyword evidence="1" id="KW-1133">Transmembrane helix</keyword>
<dbReference type="AlphaFoldDB" id="A0A6B3N9X0"/>
<evidence type="ECO:0000313" key="2">
    <source>
        <dbReference type="EMBL" id="NER26411.1"/>
    </source>
</evidence>
<accession>A0A6B3N9X0</accession>
<feature type="transmembrane region" description="Helical" evidence="1">
    <location>
        <begin position="30"/>
        <end position="53"/>
    </location>
</feature>
<name>A0A6B3N9X0_9CYAN</name>
<keyword evidence="1" id="KW-0812">Transmembrane</keyword>
<keyword evidence="1" id="KW-0472">Membrane</keyword>
<organism evidence="2">
    <name type="scientific">Symploca sp. SIO1C4</name>
    <dbReference type="NCBI Taxonomy" id="2607765"/>
    <lineage>
        <taxon>Bacteria</taxon>
        <taxon>Bacillati</taxon>
        <taxon>Cyanobacteriota</taxon>
        <taxon>Cyanophyceae</taxon>
        <taxon>Coleofasciculales</taxon>
        <taxon>Coleofasciculaceae</taxon>
        <taxon>Symploca</taxon>
    </lineage>
</organism>
<gene>
    <name evidence="2" type="ORF">F6J89_01990</name>
</gene>
<evidence type="ECO:0000256" key="1">
    <source>
        <dbReference type="SAM" id="Phobius"/>
    </source>
</evidence>
<protein>
    <submittedName>
        <fullName evidence="2">Uncharacterized protein</fullName>
    </submittedName>
</protein>